<feature type="transmembrane region" description="Helical" evidence="1">
    <location>
        <begin position="342"/>
        <end position="364"/>
    </location>
</feature>
<protein>
    <recommendedName>
        <fullName evidence="4">YfhO family protein</fullName>
    </recommendedName>
</protein>
<evidence type="ECO:0008006" key="4">
    <source>
        <dbReference type="Google" id="ProtNLM"/>
    </source>
</evidence>
<reference evidence="2 3" key="1">
    <citation type="journal article" date="2019" name="Int. J. Syst. Evol. Microbiol.">
        <title>The Global Catalogue of Microorganisms (GCM) 10K type strain sequencing project: providing services to taxonomists for standard genome sequencing and annotation.</title>
        <authorList>
            <consortium name="The Broad Institute Genomics Platform"/>
            <consortium name="The Broad Institute Genome Sequencing Center for Infectious Disease"/>
            <person name="Wu L."/>
            <person name="Ma J."/>
        </authorList>
    </citation>
    <scope>NUCLEOTIDE SEQUENCE [LARGE SCALE GENOMIC DNA]</scope>
    <source>
        <strain evidence="2 3">JCM 16365</strain>
    </source>
</reference>
<feature type="transmembrane region" description="Helical" evidence="1">
    <location>
        <begin position="23"/>
        <end position="44"/>
    </location>
</feature>
<sequence>MRLRTTVPFAGPVIETGTWTRRIIAVLFAASVAFLIYQGIVSVFEALRTATSFSGYALDGAFQLYNPLRRMAMGEIPGRDFPFFHGVGMPWLHFPFYLLFGSNIFASELARWLLSPFFFALSGLLFFRAMLGTWVRATIALAPFVGMSAVGMFNLVDPGNSMVGIRSMTPLLIAAALMWTVRRHRVLFGFLQWHTSLLIAYALLGVAVALGTEQGVAAIGAFLLVRAVLNLRRLGWGWRVFVQIAVDVVAAVASTLIVLTALTFGHAIDALRYALVEIPSDQGWVFGSIPNIVLTPEAFFWELRGGASLDLGGVVPGFLMAALAAVILLVCARLAGAIGPKVVAVSVFLWIYGVAVLAALVGYISLAVQLAPFGRASAAIACGAGVALALTLIARAEARLRRDRVPTARRRAAGWGMGVAALAIVVVGATLAASSLPARAEILSAIPKREVISEALRAPGESDYEVAGPGYKQALDAFLPLIPEGSQIWATYTSLYSSERGVVTPAPGGEDYIIHALGKERRAAYEEAFAADKPGAVITTNPRYTIYEEWLWGRYPDFYLTLLENYTLTAENGSHVLWLRNEDPAPPESAPTEVPVAADGSFDLPGNDTQRVVYYELSVNYRADGGDIPVVSRLPRYYLRFDGSALALYGEVLPDDETTWNLVVPVFPGSQGVHVTNFIDGIHPLASLTIDGARYRQMSVPQENDQLIEQNFCAMKGSDERCAD</sequence>
<feature type="transmembrane region" description="Helical" evidence="1">
    <location>
        <begin position="314"/>
        <end position="335"/>
    </location>
</feature>
<dbReference type="Proteomes" id="UP001500274">
    <property type="component" value="Unassembled WGS sequence"/>
</dbReference>
<feature type="transmembrane region" description="Helical" evidence="1">
    <location>
        <begin position="201"/>
        <end position="229"/>
    </location>
</feature>
<feature type="transmembrane region" description="Helical" evidence="1">
    <location>
        <begin position="241"/>
        <end position="264"/>
    </location>
</feature>
<evidence type="ECO:0000313" key="2">
    <source>
        <dbReference type="EMBL" id="GAA2567673.1"/>
    </source>
</evidence>
<name>A0ABN3P7Y1_9MICO</name>
<comment type="caution">
    <text evidence="2">The sequence shown here is derived from an EMBL/GenBank/DDBJ whole genome shotgun (WGS) entry which is preliminary data.</text>
</comment>
<organism evidence="2 3">
    <name type="scientific">Microbacterium binotii</name>
    <dbReference type="NCBI Taxonomy" id="462710"/>
    <lineage>
        <taxon>Bacteria</taxon>
        <taxon>Bacillati</taxon>
        <taxon>Actinomycetota</taxon>
        <taxon>Actinomycetes</taxon>
        <taxon>Micrococcales</taxon>
        <taxon>Microbacteriaceae</taxon>
        <taxon>Microbacterium</taxon>
    </lineage>
</organism>
<proteinExistence type="predicted"/>
<feature type="transmembrane region" description="Helical" evidence="1">
    <location>
        <begin position="112"/>
        <end position="131"/>
    </location>
</feature>
<keyword evidence="3" id="KW-1185">Reference proteome</keyword>
<feature type="transmembrane region" description="Helical" evidence="1">
    <location>
        <begin position="81"/>
        <end position="100"/>
    </location>
</feature>
<feature type="transmembrane region" description="Helical" evidence="1">
    <location>
        <begin position="163"/>
        <end position="181"/>
    </location>
</feature>
<evidence type="ECO:0000313" key="3">
    <source>
        <dbReference type="Proteomes" id="UP001500274"/>
    </source>
</evidence>
<accession>A0ABN3P7Y1</accession>
<keyword evidence="1" id="KW-0472">Membrane</keyword>
<gene>
    <name evidence="2" type="ORF">GCM10009862_03040</name>
</gene>
<evidence type="ECO:0000256" key="1">
    <source>
        <dbReference type="SAM" id="Phobius"/>
    </source>
</evidence>
<feature type="transmembrane region" description="Helical" evidence="1">
    <location>
        <begin position="415"/>
        <end position="436"/>
    </location>
</feature>
<feature type="transmembrane region" description="Helical" evidence="1">
    <location>
        <begin position="137"/>
        <end position="156"/>
    </location>
</feature>
<keyword evidence="1" id="KW-1133">Transmembrane helix</keyword>
<dbReference type="EMBL" id="BAAARI010000002">
    <property type="protein sequence ID" value="GAA2567673.1"/>
    <property type="molecule type" value="Genomic_DNA"/>
</dbReference>
<keyword evidence="1" id="KW-0812">Transmembrane</keyword>
<feature type="transmembrane region" description="Helical" evidence="1">
    <location>
        <begin position="376"/>
        <end position="394"/>
    </location>
</feature>